<evidence type="ECO:0000256" key="1">
    <source>
        <dbReference type="ARBA" id="ARBA00005254"/>
    </source>
</evidence>
<name>A0A051TW25_9MYCO</name>
<dbReference type="Pfam" id="PF01575">
    <property type="entry name" value="MaoC_dehydratas"/>
    <property type="match status" value="1"/>
</dbReference>
<accession>A0A051TW25</accession>
<evidence type="ECO:0000313" key="3">
    <source>
        <dbReference type="EMBL" id="KBZ60995.1"/>
    </source>
</evidence>
<reference evidence="3 4" key="1">
    <citation type="submission" date="2014-04" db="EMBL/GenBank/DDBJ databases">
        <title>The Genome Sequence of Mycobacterium tuberculosis TKK-01-0051.</title>
        <authorList>
            <consortium name="The Broad Institute Genomics Platform"/>
            <consortium name="The Broad Institute Genome Sequencing Center for Infectious Disease"/>
            <person name="Earl A.M."/>
            <person name="Cohen K."/>
            <person name="Pym A."/>
            <person name="Bishai W."/>
            <person name="Maharaj K."/>
            <person name="Desjardins C."/>
            <person name="Abeel T."/>
            <person name="Young S."/>
            <person name="Zeng Q."/>
            <person name="Gargeya S."/>
            <person name="Abouelleil A."/>
            <person name="Alvarado L."/>
            <person name="Chapman S.B."/>
            <person name="Gainer-Dewar J."/>
            <person name="Goldberg J."/>
            <person name="Griggs A."/>
            <person name="Gujja S."/>
            <person name="Hansen M."/>
            <person name="Howarth C."/>
            <person name="Imamovic A."/>
            <person name="Larimer J."/>
            <person name="Murphy C."/>
            <person name="Naylor J."/>
            <person name="Pearson M."/>
            <person name="Poon T.W."/>
            <person name="Priest M."/>
            <person name="Roberts A."/>
            <person name="Saif S."/>
            <person name="Shea T."/>
            <person name="Sykes S."/>
            <person name="Wortman J."/>
            <person name="Nusbaum C."/>
            <person name="Birren B."/>
        </authorList>
    </citation>
    <scope>NUCLEOTIDE SEQUENCE [LARGE SCALE GENOMIC DNA]</scope>
    <source>
        <strain evidence="3 4">TKK-01-0051</strain>
    </source>
</reference>
<evidence type="ECO:0000313" key="4">
    <source>
        <dbReference type="Proteomes" id="UP000025947"/>
    </source>
</evidence>
<dbReference type="InterPro" id="IPR029069">
    <property type="entry name" value="HotDog_dom_sf"/>
</dbReference>
<comment type="similarity">
    <text evidence="1">Belongs to the enoyl-CoA hydratase/isomerase family.</text>
</comment>
<keyword evidence="4" id="KW-1185">Reference proteome</keyword>
<feature type="domain" description="MaoC-like" evidence="2">
    <location>
        <begin position="163"/>
        <end position="269"/>
    </location>
</feature>
<dbReference type="SUPFAM" id="SSF54637">
    <property type="entry name" value="Thioesterase/thiol ester dehydrase-isomerase"/>
    <property type="match status" value="1"/>
</dbReference>
<gene>
    <name evidence="3" type="ORF">K875_03946</name>
</gene>
<dbReference type="PATRIC" id="fig|1324261.3.peg.3984"/>
<dbReference type="InterPro" id="IPR002539">
    <property type="entry name" value="MaoC-like_dom"/>
</dbReference>
<sequence>MDPVNTVMVRQLLEAMDWDHGCGDAFVPLSTYLTFAMPAYRRAGEPLRAGCYPPFPYQLVDVPGDGRMAISVDVSAGASMIHGHHLRSNWSVARARPLSTRLGPGTLVDFEVSFVDAVTDVEVAVERTSVLYYLATTTVAAKPVSPWDTATGQPSFTPAAPAAGQRLDDVTLELSTQRLAMIAGANRDFAPIHVDAQAAADIGAPAPVANTMFVLALVERLLVHNGGTSTRVLRLGPMKLLRPLWAGATVSVHGTVERVVDVENGCEATIAVSVGSDQAGETSRGSSVLFIPHTGTEGE</sequence>
<dbReference type="Proteomes" id="UP000025947">
    <property type="component" value="Unassembled WGS sequence"/>
</dbReference>
<protein>
    <recommendedName>
        <fullName evidence="2">MaoC-like domain-containing protein</fullName>
    </recommendedName>
</protein>
<organism evidence="3 4">
    <name type="scientific">Mycobacterium [tuberculosis] TKK-01-0051</name>
    <dbReference type="NCBI Taxonomy" id="1324261"/>
    <lineage>
        <taxon>Bacteria</taxon>
        <taxon>Bacillati</taxon>
        <taxon>Actinomycetota</taxon>
        <taxon>Actinomycetes</taxon>
        <taxon>Mycobacteriales</taxon>
        <taxon>Mycobacteriaceae</taxon>
        <taxon>Mycobacterium</taxon>
        <taxon>Mycobacterium avium complex (MAC)</taxon>
    </lineage>
</organism>
<comment type="caution">
    <text evidence="3">The sequence shown here is derived from an EMBL/GenBank/DDBJ whole genome shotgun (WGS) entry which is preliminary data.</text>
</comment>
<proteinExistence type="inferred from homology"/>
<dbReference type="AlphaFoldDB" id="A0A051TW25"/>
<dbReference type="HOGENOM" id="CLU_930078_0_0_11"/>
<evidence type="ECO:0000259" key="2">
    <source>
        <dbReference type="Pfam" id="PF01575"/>
    </source>
</evidence>
<dbReference type="EMBL" id="JLXW01000010">
    <property type="protein sequence ID" value="KBZ60995.1"/>
    <property type="molecule type" value="Genomic_DNA"/>
</dbReference>
<dbReference type="Gene3D" id="3.10.129.10">
    <property type="entry name" value="Hotdog Thioesterase"/>
    <property type="match status" value="2"/>
</dbReference>